<evidence type="ECO:0000256" key="7">
    <source>
        <dbReference type="ARBA" id="ARBA00064044"/>
    </source>
</evidence>
<dbReference type="InterPro" id="IPR013766">
    <property type="entry name" value="Thioredoxin_domain"/>
</dbReference>
<dbReference type="GO" id="GO:0033554">
    <property type="term" value="P:cellular response to stress"/>
    <property type="evidence" value="ECO:0007669"/>
    <property type="project" value="TreeGrafter"/>
</dbReference>
<evidence type="ECO:0000256" key="6">
    <source>
        <dbReference type="ARBA" id="ARBA00025719"/>
    </source>
</evidence>
<dbReference type="PIRSF" id="PIRSF000239">
    <property type="entry name" value="AHPC"/>
    <property type="match status" value="1"/>
</dbReference>
<protein>
    <submittedName>
        <fullName evidence="10">Peroxidase</fullName>
    </submittedName>
</protein>
<dbReference type="GO" id="GO:0045454">
    <property type="term" value="P:cell redox homeostasis"/>
    <property type="evidence" value="ECO:0007669"/>
    <property type="project" value="TreeGrafter"/>
</dbReference>
<name>A0A075H0L7_9ARCH</name>
<feature type="active site" description="Cysteine sulfenic acid (-SOH) intermediate; for peroxidase activity" evidence="8">
    <location>
        <position position="50"/>
    </location>
</feature>
<dbReference type="SUPFAM" id="SSF52833">
    <property type="entry name" value="Thioredoxin-like"/>
    <property type="match status" value="1"/>
</dbReference>
<dbReference type="InterPro" id="IPR000866">
    <property type="entry name" value="AhpC/TSA"/>
</dbReference>
<comment type="similarity">
    <text evidence="1">Belongs to the peroxiredoxin family. AhpC/Prx1 subfamily.</text>
</comment>
<evidence type="ECO:0000313" key="10">
    <source>
        <dbReference type="EMBL" id="AIF09786.1"/>
    </source>
</evidence>
<dbReference type="PROSITE" id="PS51352">
    <property type="entry name" value="THIOREDOXIN_2"/>
    <property type="match status" value="1"/>
</dbReference>
<dbReference type="Pfam" id="PF10417">
    <property type="entry name" value="1-cysPrx_C"/>
    <property type="match status" value="1"/>
</dbReference>
<dbReference type="GO" id="GO:0006979">
    <property type="term" value="P:response to oxidative stress"/>
    <property type="evidence" value="ECO:0007669"/>
    <property type="project" value="TreeGrafter"/>
</dbReference>
<evidence type="ECO:0000256" key="3">
    <source>
        <dbReference type="ARBA" id="ARBA00022862"/>
    </source>
</evidence>
<sequence length="226" mass="25113">MEDPLMSLRINDVAPDFKVETTQGEISFHDWIGDGWVVLFSHPKDFTPVCTTELGALAQLESEFVARNTKVIGLSVDAVSDHIAWLDDIAEVTGFRPNYPLIADTELRIAKLYDMLPASTEGSCVGRTAADNQTVRSVFIIGPDKKIKLQLTYPMATGRNFHELLRIIDSLQLTANHKLATPANWKKGDDVIIVPAVKHEEAESLFPDGWRTVKPYIRLVADPSKA</sequence>
<dbReference type="InterPro" id="IPR019479">
    <property type="entry name" value="Peroxiredoxin_C"/>
</dbReference>
<dbReference type="PANTHER" id="PTHR10681">
    <property type="entry name" value="THIOREDOXIN PEROXIDASE"/>
    <property type="match status" value="1"/>
</dbReference>
<evidence type="ECO:0000256" key="8">
    <source>
        <dbReference type="PIRSR" id="PIRSR000239-1"/>
    </source>
</evidence>
<keyword evidence="4" id="KW-0560">Oxidoreductase</keyword>
<evidence type="ECO:0000256" key="5">
    <source>
        <dbReference type="ARBA" id="ARBA00023284"/>
    </source>
</evidence>
<keyword evidence="2 10" id="KW-0575">Peroxidase</keyword>
<dbReference type="InterPro" id="IPR024706">
    <property type="entry name" value="Peroxiredoxin_AhpC-typ"/>
</dbReference>
<dbReference type="EMBL" id="KF900872">
    <property type="protein sequence ID" value="AIF09786.1"/>
    <property type="molecule type" value="Genomic_DNA"/>
</dbReference>
<dbReference type="CDD" id="cd03016">
    <property type="entry name" value="PRX_1cys"/>
    <property type="match status" value="1"/>
</dbReference>
<dbReference type="Pfam" id="PF00578">
    <property type="entry name" value="AhpC-TSA"/>
    <property type="match status" value="1"/>
</dbReference>
<dbReference type="AlphaFoldDB" id="A0A075H0L7"/>
<accession>A0A075H0L7</accession>
<comment type="subunit">
    <text evidence="7">Homodecamer. Pentamer of dimers that assemble into a ring structure.</text>
</comment>
<evidence type="ECO:0000256" key="4">
    <source>
        <dbReference type="ARBA" id="ARBA00023002"/>
    </source>
</evidence>
<comment type="similarity">
    <text evidence="6">Belongs to the peroxiredoxin family. Prx6 subfamily.</text>
</comment>
<evidence type="ECO:0000256" key="2">
    <source>
        <dbReference type="ARBA" id="ARBA00022559"/>
    </source>
</evidence>
<dbReference type="GO" id="GO:0005829">
    <property type="term" value="C:cytosol"/>
    <property type="evidence" value="ECO:0007669"/>
    <property type="project" value="TreeGrafter"/>
</dbReference>
<keyword evidence="5" id="KW-0676">Redox-active center</keyword>
<dbReference type="FunFam" id="3.30.1020.10:FF:000001">
    <property type="entry name" value="1-Cys peroxiredoxin"/>
    <property type="match status" value="1"/>
</dbReference>
<dbReference type="Gene3D" id="3.40.30.10">
    <property type="entry name" value="Glutaredoxin"/>
    <property type="match status" value="1"/>
</dbReference>
<dbReference type="InterPro" id="IPR045020">
    <property type="entry name" value="PRX_1cys"/>
</dbReference>
<dbReference type="InterPro" id="IPR050217">
    <property type="entry name" value="Peroxiredoxin"/>
</dbReference>
<feature type="domain" description="Thioredoxin" evidence="9">
    <location>
        <begin position="8"/>
        <end position="173"/>
    </location>
</feature>
<evidence type="ECO:0000256" key="1">
    <source>
        <dbReference type="ARBA" id="ARBA00009796"/>
    </source>
</evidence>
<reference evidence="10" key="1">
    <citation type="journal article" date="2014" name="Genome Biol. Evol.">
        <title>Pangenome evidence for extensive interdomain horizontal transfer affecting lineage core and shell genes in uncultured planktonic thaumarchaeota and euryarchaeota.</title>
        <authorList>
            <person name="Deschamps P."/>
            <person name="Zivanovic Y."/>
            <person name="Moreira D."/>
            <person name="Rodriguez-Valera F."/>
            <person name="Lopez-Garcia P."/>
        </authorList>
    </citation>
    <scope>NUCLEOTIDE SEQUENCE</scope>
</reference>
<dbReference type="Gene3D" id="3.30.1020.10">
    <property type="entry name" value="Antioxidant, Horf6, Chain A, domain2"/>
    <property type="match status" value="1"/>
</dbReference>
<dbReference type="GO" id="GO:0042744">
    <property type="term" value="P:hydrogen peroxide catabolic process"/>
    <property type="evidence" value="ECO:0007669"/>
    <property type="project" value="TreeGrafter"/>
</dbReference>
<keyword evidence="3" id="KW-0049">Antioxidant</keyword>
<dbReference type="FunFam" id="3.40.30.10:FF:000011">
    <property type="entry name" value="Peroxiredoxin PRX1"/>
    <property type="match status" value="1"/>
</dbReference>
<dbReference type="GO" id="GO:0008379">
    <property type="term" value="F:thioredoxin peroxidase activity"/>
    <property type="evidence" value="ECO:0007669"/>
    <property type="project" value="TreeGrafter"/>
</dbReference>
<evidence type="ECO:0000259" key="9">
    <source>
        <dbReference type="PROSITE" id="PS51352"/>
    </source>
</evidence>
<dbReference type="InterPro" id="IPR036249">
    <property type="entry name" value="Thioredoxin-like_sf"/>
</dbReference>
<dbReference type="PANTHER" id="PTHR10681:SF128">
    <property type="entry name" value="THIOREDOXIN-DEPENDENT PEROXIDE REDUCTASE, MITOCHONDRIAL"/>
    <property type="match status" value="1"/>
</dbReference>
<organism evidence="10">
    <name type="scientific">uncultured marine thaumarchaeote KM3_40_F03</name>
    <dbReference type="NCBI Taxonomy" id="1456143"/>
    <lineage>
        <taxon>Archaea</taxon>
        <taxon>Nitrososphaerota</taxon>
        <taxon>environmental samples</taxon>
    </lineage>
</organism>
<proteinExistence type="inferred from homology"/>